<dbReference type="Proteomes" id="UP000234323">
    <property type="component" value="Unassembled WGS sequence"/>
</dbReference>
<comment type="caution">
    <text evidence="2">The sequence shown here is derived from an EMBL/GenBank/DDBJ whole genome shotgun (WGS) entry which is preliminary data.</text>
</comment>
<sequence>ISHAIKRYVQIGYDIKGGQDIVEAGKNLAGTYFANTIEPNRNENNKNSGQMNNNTRKKKKPKPTEGLLAGFIQARSLPHIGSWSQFSPAVISDLCDDPIVQSQPTLSIYTQVTSTWTMPMPQLNVDVSDDIIDITNQPNNQSDTENNSSNINRNPNWQHPTAKRRFSVAKGVSAKAEPNFWRKGKWKKNDKEEMHDELLKYVETEEIEEQDIPKVSTIQGWISRYAVALKYQATEAALLKYIIVPKFDINSLNLYVIKKNYEKKR</sequence>
<reference evidence="2 3" key="1">
    <citation type="submission" date="2015-10" db="EMBL/GenBank/DDBJ databases">
        <title>Genome analyses suggest a sexual origin of heterokaryosis in a supposedly ancient asexual fungus.</title>
        <authorList>
            <person name="Ropars J."/>
            <person name="Sedzielewska K."/>
            <person name="Noel J."/>
            <person name="Charron P."/>
            <person name="Farinelli L."/>
            <person name="Marton T."/>
            <person name="Kruger M."/>
            <person name="Pelin A."/>
            <person name="Brachmann A."/>
            <person name="Corradi N."/>
        </authorList>
    </citation>
    <scope>NUCLEOTIDE SEQUENCE [LARGE SCALE GENOMIC DNA]</scope>
    <source>
        <strain evidence="2 3">A4</strain>
    </source>
</reference>
<feature type="compositionally biased region" description="Polar residues" evidence="1">
    <location>
        <begin position="45"/>
        <end position="54"/>
    </location>
</feature>
<dbReference type="VEuPathDB" id="FungiDB:RhiirFUN_009258"/>
<dbReference type="VEuPathDB" id="FungiDB:RhiirA1_506384"/>
<evidence type="ECO:0000313" key="2">
    <source>
        <dbReference type="EMBL" id="PKY60612.1"/>
    </source>
</evidence>
<feature type="non-terminal residue" evidence="2">
    <location>
        <position position="1"/>
    </location>
</feature>
<feature type="compositionally biased region" description="Polar residues" evidence="1">
    <location>
        <begin position="136"/>
        <end position="145"/>
    </location>
</feature>
<proteinExistence type="predicted"/>
<evidence type="ECO:0000256" key="1">
    <source>
        <dbReference type="SAM" id="MobiDB-lite"/>
    </source>
</evidence>
<accession>A0A2I1HP18</accession>
<dbReference type="VEuPathDB" id="FungiDB:FUN_003312"/>
<protein>
    <submittedName>
        <fullName evidence="2">Uncharacterized protein</fullName>
    </submittedName>
</protein>
<feature type="region of interest" description="Disordered" evidence="1">
    <location>
        <begin position="38"/>
        <end position="63"/>
    </location>
</feature>
<feature type="region of interest" description="Disordered" evidence="1">
    <location>
        <begin position="136"/>
        <end position="159"/>
    </location>
</feature>
<organism evidence="2 3">
    <name type="scientific">Rhizophagus irregularis</name>
    <dbReference type="NCBI Taxonomy" id="588596"/>
    <lineage>
        <taxon>Eukaryota</taxon>
        <taxon>Fungi</taxon>
        <taxon>Fungi incertae sedis</taxon>
        <taxon>Mucoromycota</taxon>
        <taxon>Glomeromycotina</taxon>
        <taxon>Glomeromycetes</taxon>
        <taxon>Glomerales</taxon>
        <taxon>Glomeraceae</taxon>
        <taxon>Rhizophagus</taxon>
    </lineage>
</organism>
<keyword evidence="3" id="KW-1185">Reference proteome</keyword>
<evidence type="ECO:0000313" key="3">
    <source>
        <dbReference type="Proteomes" id="UP000234323"/>
    </source>
</evidence>
<dbReference type="AlphaFoldDB" id="A0A2I1HP18"/>
<feature type="compositionally biased region" description="Low complexity" evidence="1">
    <location>
        <begin position="146"/>
        <end position="156"/>
    </location>
</feature>
<gene>
    <name evidence="2" type="ORF">RhiirA4_484508</name>
</gene>
<name>A0A2I1HP18_9GLOM</name>
<dbReference type="EMBL" id="LLXI01004425">
    <property type="protein sequence ID" value="PKY60612.1"/>
    <property type="molecule type" value="Genomic_DNA"/>
</dbReference>